<evidence type="ECO:0000259" key="4">
    <source>
        <dbReference type="SMART" id="SM00244"/>
    </source>
</evidence>
<dbReference type="InterPro" id="IPR001107">
    <property type="entry name" value="Band_7"/>
</dbReference>
<keyword evidence="6" id="KW-1185">Reference proteome</keyword>
<dbReference type="InterPro" id="IPR036013">
    <property type="entry name" value="Band_7/SPFH_dom_sf"/>
</dbReference>
<dbReference type="Gene3D" id="6.10.250.2090">
    <property type="match status" value="1"/>
</dbReference>
<dbReference type="Pfam" id="PF01145">
    <property type="entry name" value="Band_7"/>
    <property type="match status" value="1"/>
</dbReference>
<evidence type="ECO:0000256" key="2">
    <source>
        <dbReference type="SAM" id="MobiDB-lite"/>
    </source>
</evidence>
<dbReference type="PRINTS" id="PR00721">
    <property type="entry name" value="STOMATIN"/>
</dbReference>
<dbReference type="PANTHER" id="PTHR10264">
    <property type="entry name" value="BAND 7 PROTEIN-RELATED"/>
    <property type="match status" value="1"/>
</dbReference>
<comment type="caution">
    <text evidence="5">The sequence shown here is derived from an EMBL/GenBank/DDBJ whole genome shotgun (WGS) entry which is preliminary data.</text>
</comment>
<evidence type="ECO:0000256" key="1">
    <source>
        <dbReference type="ARBA" id="ARBA00008164"/>
    </source>
</evidence>
<protein>
    <submittedName>
        <fullName evidence="5">Slipin family protein</fullName>
    </submittedName>
</protein>
<name>A0ABW1ER38_9ACTN</name>
<evidence type="ECO:0000313" key="6">
    <source>
        <dbReference type="Proteomes" id="UP001596067"/>
    </source>
</evidence>
<feature type="compositionally biased region" description="Basic and acidic residues" evidence="2">
    <location>
        <begin position="344"/>
        <end position="367"/>
    </location>
</feature>
<feature type="compositionally biased region" description="Low complexity" evidence="2">
    <location>
        <begin position="262"/>
        <end position="285"/>
    </location>
</feature>
<dbReference type="RefSeq" id="WP_313762672.1">
    <property type="nucleotide sequence ID" value="NZ_BAAAVH010000110.1"/>
</dbReference>
<reference evidence="6" key="1">
    <citation type="journal article" date="2019" name="Int. J. Syst. Evol. Microbiol.">
        <title>The Global Catalogue of Microorganisms (GCM) 10K type strain sequencing project: providing services to taxonomists for standard genome sequencing and annotation.</title>
        <authorList>
            <consortium name="The Broad Institute Genomics Platform"/>
            <consortium name="The Broad Institute Genome Sequencing Center for Infectious Disease"/>
            <person name="Wu L."/>
            <person name="Ma J."/>
        </authorList>
    </citation>
    <scope>NUCLEOTIDE SEQUENCE [LARGE SCALE GENOMIC DNA]</scope>
    <source>
        <strain evidence="6">CGMCC 4.1469</strain>
    </source>
</reference>
<keyword evidence="3" id="KW-1133">Transmembrane helix</keyword>
<keyword evidence="3" id="KW-0472">Membrane</keyword>
<evidence type="ECO:0000256" key="3">
    <source>
        <dbReference type="SAM" id="Phobius"/>
    </source>
</evidence>
<dbReference type="EMBL" id="JBHSOD010000004">
    <property type="protein sequence ID" value="MFC5884422.1"/>
    <property type="molecule type" value="Genomic_DNA"/>
</dbReference>
<dbReference type="PANTHER" id="PTHR10264:SF19">
    <property type="entry name" value="AT06885P-RELATED"/>
    <property type="match status" value="1"/>
</dbReference>
<feature type="transmembrane region" description="Helical" evidence="3">
    <location>
        <begin position="6"/>
        <end position="28"/>
    </location>
</feature>
<dbReference type="InterPro" id="IPR043202">
    <property type="entry name" value="Band-7_stomatin-like"/>
</dbReference>
<dbReference type="Gene3D" id="3.30.479.30">
    <property type="entry name" value="Band 7 domain"/>
    <property type="match status" value="1"/>
</dbReference>
<feature type="region of interest" description="Disordered" evidence="2">
    <location>
        <begin position="256"/>
        <end position="367"/>
    </location>
</feature>
<keyword evidence="3" id="KW-0812">Transmembrane</keyword>
<sequence length="367" mass="39207">MVVDIVVGVIVGVLLVGAVVAGLSVRVVQQFQRGVVFRFGRVRDEIRQPGLVALMPVADRLRKVNVQIVTLPIPAQEGITRDNVTVRVDAVVYFRVVDPVKATVNVQDYKFAISQVAQTSLRSIIGKSELDDLLANREPINQGLELMIDSPALGWGIEIDRVEIKDVALPESMKRSMSRQAEAERERRARIITADGEYQASARLSEAAAVMSETPAALQLRLLQTVVEVAAEKNSTLVLPFPVELLRFLDSAAEAQQRRPGPVDAAADGAADGAGEPAGAAAGEPELPRVEQLELPPLEELLDRSPLDPQPDRAGGPPAGQPSERSVDGSVNGATGAARVPDGPGERASGERASGERDREERPAGEA</sequence>
<comment type="similarity">
    <text evidence="1">Belongs to the band 7/mec-2 family.</text>
</comment>
<dbReference type="SUPFAM" id="SSF117892">
    <property type="entry name" value="Band 7/SPFH domain"/>
    <property type="match status" value="1"/>
</dbReference>
<gene>
    <name evidence="5" type="ORF">ACFP0N_05395</name>
</gene>
<dbReference type="CDD" id="cd08826">
    <property type="entry name" value="SPFH_eoslipins_u1"/>
    <property type="match status" value="1"/>
</dbReference>
<accession>A0ABW1ER38</accession>
<organism evidence="5 6">
    <name type="scientific">Kitasatospora aburaviensis</name>
    <dbReference type="NCBI Taxonomy" id="67265"/>
    <lineage>
        <taxon>Bacteria</taxon>
        <taxon>Bacillati</taxon>
        <taxon>Actinomycetota</taxon>
        <taxon>Actinomycetes</taxon>
        <taxon>Kitasatosporales</taxon>
        <taxon>Streptomycetaceae</taxon>
        <taxon>Kitasatospora</taxon>
    </lineage>
</organism>
<evidence type="ECO:0000313" key="5">
    <source>
        <dbReference type="EMBL" id="MFC5884422.1"/>
    </source>
</evidence>
<feature type="domain" description="Band 7" evidence="4">
    <location>
        <begin position="23"/>
        <end position="181"/>
    </location>
</feature>
<dbReference type="SMART" id="SM00244">
    <property type="entry name" value="PHB"/>
    <property type="match status" value="1"/>
</dbReference>
<proteinExistence type="inferred from homology"/>
<dbReference type="Proteomes" id="UP001596067">
    <property type="component" value="Unassembled WGS sequence"/>
</dbReference>
<dbReference type="InterPro" id="IPR001972">
    <property type="entry name" value="Stomatin_HflK_fam"/>
</dbReference>